<dbReference type="InterPro" id="IPR017819">
    <property type="entry name" value="Plasmid_partition_RepB"/>
</dbReference>
<dbReference type="GO" id="GO:0007059">
    <property type="term" value="P:chromosome segregation"/>
    <property type="evidence" value="ECO:0007669"/>
    <property type="project" value="TreeGrafter"/>
</dbReference>
<accession>A6X888</accession>
<dbReference type="SMART" id="SM00470">
    <property type="entry name" value="ParB"/>
    <property type="match status" value="1"/>
</dbReference>
<evidence type="ECO:0000256" key="2">
    <source>
        <dbReference type="SAM" id="MobiDB-lite"/>
    </source>
</evidence>
<comment type="similarity">
    <text evidence="1">Belongs to the ParB family.</text>
</comment>
<dbReference type="Gene3D" id="3.90.1530.30">
    <property type="match status" value="1"/>
</dbReference>
<dbReference type="PANTHER" id="PTHR33375">
    <property type="entry name" value="CHROMOSOME-PARTITIONING PROTEIN PARB-RELATED"/>
    <property type="match status" value="1"/>
</dbReference>
<proteinExistence type="inferred from homology"/>
<dbReference type="PhylomeDB" id="A6X888"/>
<geneLocation type="plasmid" evidence="4 5">
    <name>pOANT03</name>
</geneLocation>
<dbReference type="KEGG" id="oan:Oant_4672"/>
<keyword evidence="5" id="KW-1185">Reference proteome</keyword>
<protein>
    <submittedName>
        <fullName evidence="4">ParB-like partition protein</fullName>
    </submittedName>
</protein>
<dbReference type="SUPFAM" id="SSF110849">
    <property type="entry name" value="ParB/Sulfiredoxin"/>
    <property type="match status" value="1"/>
</dbReference>
<dbReference type="Pfam" id="PF02195">
    <property type="entry name" value="ParB_N"/>
    <property type="match status" value="1"/>
</dbReference>
<feature type="region of interest" description="Disordered" evidence="2">
    <location>
        <begin position="1"/>
        <end position="29"/>
    </location>
</feature>
<evidence type="ECO:0000259" key="3">
    <source>
        <dbReference type="SMART" id="SM00470"/>
    </source>
</evidence>
<dbReference type="InterPro" id="IPR011111">
    <property type="entry name" value="Plasmid_RepB"/>
</dbReference>
<dbReference type="InterPro" id="IPR036086">
    <property type="entry name" value="ParB/Sulfiredoxin_sf"/>
</dbReference>
<evidence type="ECO:0000313" key="4">
    <source>
        <dbReference type="EMBL" id="ABS17442.1"/>
    </source>
</evidence>
<dbReference type="EMBL" id="CP000762">
    <property type="protein sequence ID" value="ABS17442.1"/>
    <property type="molecule type" value="Genomic_DNA"/>
</dbReference>
<dbReference type="SUPFAM" id="SSF109709">
    <property type="entry name" value="KorB DNA-binding domain-like"/>
    <property type="match status" value="1"/>
</dbReference>
<dbReference type="AlphaFoldDB" id="A6X888"/>
<feature type="domain" description="ParB-like N-terminal" evidence="3">
    <location>
        <begin position="74"/>
        <end position="165"/>
    </location>
</feature>
<dbReference type="RefSeq" id="WP_011983049.1">
    <property type="nucleotide sequence ID" value="NC_009671.1"/>
</dbReference>
<reference evidence="4 5" key="1">
    <citation type="journal article" date="2011" name="J. Bacteriol.">
        <title>Genome of Ochrobactrum anthropi ATCC 49188 T, a versatile opportunistic pathogen and symbiont of several eukaryotic hosts.</title>
        <authorList>
            <person name="Chain P.S."/>
            <person name="Lang D.M."/>
            <person name="Comerci D.J."/>
            <person name="Malfatti S.A."/>
            <person name="Vergez L.M."/>
            <person name="Shin M."/>
            <person name="Ugalde R.A."/>
            <person name="Garcia E."/>
            <person name="Tolmasky M.E."/>
        </authorList>
    </citation>
    <scope>NUCLEOTIDE SEQUENCE [LARGE SCALE GENOMIC DNA]</scope>
    <source>
        <strain evidence="5">ATCC 49188 / DSM 6882 / CCUG 24695 / JCM 21032 / LMG 3331 / NBRC 15819 / NCTC 12168 / Alc 37</strain>
    </source>
</reference>
<dbReference type="InterPro" id="IPR037972">
    <property type="entry name" value="RepB_N"/>
</dbReference>
<organism evidence="4 5">
    <name type="scientific">Brucella anthropi (strain ATCC 49188 / DSM 6882 / CCUG 24695 / JCM 21032 / LMG 3331 / NBRC 15819 / NCTC 12168 / Alc 37)</name>
    <name type="common">Ochrobactrum anthropi</name>
    <dbReference type="NCBI Taxonomy" id="439375"/>
    <lineage>
        <taxon>Bacteria</taxon>
        <taxon>Pseudomonadati</taxon>
        <taxon>Pseudomonadota</taxon>
        <taxon>Alphaproteobacteria</taxon>
        <taxon>Hyphomicrobiales</taxon>
        <taxon>Brucellaceae</taxon>
        <taxon>Brucella/Ochrobactrum group</taxon>
        <taxon>Brucella</taxon>
    </lineage>
</organism>
<dbReference type="Pfam" id="PF07506">
    <property type="entry name" value="RepB"/>
    <property type="match status" value="1"/>
</dbReference>
<evidence type="ECO:0000256" key="1">
    <source>
        <dbReference type="ARBA" id="ARBA00006295"/>
    </source>
</evidence>
<sequence length="347" mass="38413">MARKNLIGISLDPENAQLPSNETEPSKSRPLAGFVPAARAAPIGGITKSLGNITQKVERVDVLERQLAEGQTVVEVDPILIDNSFVSDRLEINPAQLSELVEQIRLNGQLVPILLRQHPLDRNRYQVAFGHRRLAAARELGIKVRAVIRDLSDEQLVVNQGQENNARTNLSYIERALFAARLEERGFSRDVIMASLAIDKAALSKMLSVVKQVSTKLIEAIGAAPEVGRRRWMELGDRVQNISISDLIGALSADNTRGLTSDQRFQFASDYIAQQLSKPKSLNRPATESVSWTADDDAMNFTMNRRSKKVAIELSNANAAPFGDWLTRRLDTLYAEFKNSKSENAGD</sequence>
<dbReference type="NCBIfam" id="TIGR03454">
    <property type="entry name" value="partition_RepB"/>
    <property type="match status" value="1"/>
</dbReference>
<evidence type="ECO:0000313" key="5">
    <source>
        <dbReference type="Proteomes" id="UP000002301"/>
    </source>
</evidence>
<dbReference type="Gene3D" id="1.10.10.2830">
    <property type="match status" value="1"/>
</dbReference>
<dbReference type="PATRIC" id="fig|439375.7.peg.4935"/>
<dbReference type="GO" id="GO:0005694">
    <property type="term" value="C:chromosome"/>
    <property type="evidence" value="ECO:0007669"/>
    <property type="project" value="TreeGrafter"/>
</dbReference>
<dbReference type="CDD" id="cd16405">
    <property type="entry name" value="RepB_like_N"/>
    <property type="match status" value="1"/>
</dbReference>
<dbReference type="InterPro" id="IPR003115">
    <property type="entry name" value="ParB_N"/>
</dbReference>
<dbReference type="NCBIfam" id="TIGR00180">
    <property type="entry name" value="parB_part"/>
    <property type="match status" value="1"/>
</dbReference>
<name>A6X888_BRUA4</name>
<dbReference type="Proteomes" id="UP000002301">
    <property type="component" value="Plasmid pOANT03"/>
</dbReference>
<dbReference type="InterPro" id="IPR004437">
    <property type="entry name" value="ParB/RepB/Spo0J"/>
</dbReference>
<dbReference type="GO" id="GO:0003677">
    <property type="term" value="F:DNA binding"/>
    <property type="evidence" value="ECO:0007669"/>
    <property type="project" value="InterPro"/>
</dbReference>
<dbReference type="HOGENOM" id="CLU_069128_1_0_5"/>
<dbReference type="PANTHER" id="PTHR33375:SF1">
    <property type="entry name" value="CHROMOSOME-PARTITIONING PROTEIN PARB-RELATED"/>
    <property type="match status" value="1"/>
</dbReference>
<dbReference type="InterPro" id="IPR050336">
    <property type="entry name" value="Chromosome_partition/occlusion"/>
</dbReference>
<keyword evidence="4" id="KW-0614">Plasmid</keyword>
<gene>
    <name evidence="4" type="ordered locus">Oant_4672</name>
</gene>